<dbReference type="STRING" id="3818.A0A445CQA8"/>
<evidence type="ECO:0000256" key="1">
    <source>
        <dbReference type="ARBA" id="ARBA00009624"/>
    </source>
</evidence>
<keyword evidence="3" id="KW-1185">Reference proteome</keyword>
<protein>
    <submittedName>
        <fullName evidence="2">Uncharacterized protein</fullName>
    </submittedName>
</protein>
<organism evidence="2 3">
    <name type="scientific">Arachis hypogaea</name>
    <name type="common">Peanut</name>
    <dbReference type="NCBI Taxonomy" id="3818"/>
    <lineage>
        <taxon>Eukaryota</taxon>
        <taxon>Viridiplantae</taxon>
        <taxon>Streptophyta</taxon>
        <taxon>Embryophyta</taxon>
        <taxon>Tracheophyta</taxon>
        <taxon>Spermatophyta</taxon>
        <taxon>Magnoliopsida</taxon>
        <taxon>eudicotyledons</taxon>
        <taxon>Gunneridae</taxon>
        <taxon>Pentapetalae</taxon>
        <taxon>rosids</taxon>
        <taxon>fabids</taxon>
        <taxon>Fabales</taxon>
        <taxon>Fabaceae</taxon>
        <taxon>Papilionoideae</taxon>
        <taxon>50 kb inversion clade</taxon>
        <taxon>dalbergioids sensu lato</taxon>
        <taxon>Dalbergieae</taxon>
        <taxon>Pterocarpus clade</taxon>
        <taxon>Arachis</taxon>
    </lineage>
</organism>
<accession>A0A445CQA8</accession>
<dbReference type="InterPro" id="IPR001925">
    <property type="entry name" value="Porin_Euk"/>
</dbReference>
<dbReference type="InterPro" id="IPR023614">
    <property type="entry name" value="Porin_dom_sf"/>
</dbReference>
<dbReference type="GO" id="GO:0008308">
    <property type="term" value="F:voltage-gated monoatomic anion channel activity"/>
    <property type="evidence" value="ECO:0007669"/>
    <property type="project" value="InterPro"/>
</dbReference>
<dbReference type="Pfam" id="PF01459">
    <property type="entry name" value="Porin_3"/>
    <property type="match status" value="1"/>
</dbReference>
<dbReference type="PANTHER" id="PTHR11743:SF60">
    <property type="entry name" value="MITOCHONDRIAL OUTER MEMBRANE PROTEIN PORIN 1"/>
    <property type="match status" value="1"/>
</dbReference>
<dbReference type="PANTHER" id="PTHR11743">
    <property type="entry name" value="VOLTAGE-DEPENDENT ANION-SELECTIVE CHANNEL"/>
    <property type="match status" value="1"/>
</dbReference>
<dbReference type="Proteomes" id="UP000289738">
    <property type="component" value="Chromosome A06"/>
</dbReference>
<dbReference type="EMBL" id="SDMP01000006">
    <property type="protein sequence ID" value="RYR53097.1"/>
    <property type="molecule type" value="Genomic_DNA"/>
</dbReference>
<comment type="caution">
    <text evidence="2">The sequence shown here is derived from an EMBL/GenBank/DDBJ whole genome shotgun (WGS) entry which is preliminary data.</text>
</comment>
<gene>
    <name evidence="2" type="ORF">Ahy_A06g028010</name>
</gene>
<evidence type="ECO:0000313" key="3">
    <source>
        <dbReference type="Proteomes" id="UP000289738"/>
    </source>
</evidence>
<evidence type="ECO:0000313" key="2">
    <source>
        <dbReference type="EMBL" id="RYR53097.1"/>
    </source>
</evidence>
<sequence length="201" mass="21861">MEVLNRRFHAYIKQKNCNPSLIKRNTVTALSISLLSPSSPQCSDNTVLPSQASPLSAGTFPSPPVTDFFAIVFFVLKHSIDVGVRVIDADQVLCSTSQRSQILEQHYIGPKKPTSLFISSFLLTLFTTITVNEPAPGLKTIFNLRVPDQRSGKFSFVSGVVGTDVLAIGSELSYDTKIGEFTKYNAGVNFTKADLVASLTV</sequence>
<dbReference type="Gene3D" id="2.40.160.10">
    <property type="entry name" value="Porin"/>
    <property type="match status" value="1"/>
</dbReference>
<proteinExistence type="inferred from homology"/>
<dbReference type="InterPro" id="IPR027246">
    <property type="entry name" value="Porin_Euk/Tom40"/>
</dbReference>
<dbReference type="AlphaFoldDB" id="A0A445CQA8"/>
<name>A0A445CQA8_ARAHY</name>
<reference evidence="2 3" key="1">
    <citation type="submission" date="2019-01" db="EMBL/GenBank/DDBJ databases">
        <title>Sequencing of cultivated peanut Arachis hypogaea provides insights into genome evolution and oil improvement.</title>
        <authorList>
            <person name="Chen X."/>
        </authorList>
    </citation>
    <scope>NUCLEOTIDE SEQUENCE [LARGE SCALE GENOMIC DNA]</scope>
    <source>
        <strain evidence="3">cv. Fuhuasheng</strain>
        <tissue evidence="2">Leaves</tissue>
    </source>
</reference>
<comment type="similarity">
    <text evidence="1">Belongs to the eukaryotic mitochondrial porin (TC 1.B.8.1) family.</text>
</comment>
<dbReference type="GO" id="GO:0005741">
    <property type="term" value="C:mitochondrial outer membrane"/>
    <property type="evidence" value="ECO:0007669"/>
    <property type="project" value="InterPro"/>
</dbReference>